<keyword evidence="10" id="KW-0902">Two-component regulatory system</keyword>
<dbReference type="CDD" id="cd00082">
    <property type="entry name" value="HisKA"/>
    <property type="match status" value="1"/>
</dbReference>
<dbReference type="GO" id="GO:0000155">
    <property type="term" value="F:phosphorelay sensor kinase activity"/>
    <property type="evidence" value="ECO:0007669"/>
    <property type="project" value="InterPro"/>
</dbReference>
<sequence length="419" mass="43026">MLDLVTAIGLAALVVVVGILAFRVSNPPEPARPAGSDGDADGDDLARLLAAVRSASVMLDAGDRVVRATPAAYALGVARAGAIALPEVTALVAEVRRDGGSREVQLNVSRGTSPGMIRLVLRIQVIALAAERVLVLAEDRTAALRLDQVRRDFVANVSHELKTPVGAIALLAETLAEAADDPEAVTHFAGRLGVEARRLAGLVQDIIDLSRLQDSAAAHEPEPVAIADVVAEAVARCEVEAGARDIVVAAQVMGSPEVFGDRGLLVTAVRNLVDNALRYSDGGTRVSVVARVGGTGTPGEGTAEISVIDQGIGMDPAVLPRVFERFYRVDPARSRETGGTGLGLSIVKHIAADHGGEVTVWSQLGRGSTFTLRLPLAEGPAASSDPGTAGASRAAASDTTTAPPAGRNPRTAPDPGGTP</sequence>
<keyword evidence="4" id="KW-1003">Cell membrane</keyword>
<dbReference type="InterPro" id="IPR050351">
    <property type="entry name" value="BphY/WalK/GraS-like"/>
</dbReference>
<evidence type="ECO:0000256" key="11">
    <source>
        <dbReference type="ARBA" id="ARBA00023136"/>
    </source>
</evidence>
<dbReference type="PRINTS" id="PR00344">
    <property type="entry name" value="BCTRLSENSOR"/>
</dbReference>
<evidence type="ECO:0000256" key="9">
    <source>
        <dbReference type="ARBA" id="ARBA00022840"/>
    </source>
</evidence>
<dbReference type="PANTHER" id="PTHR45453:SF1">
    <property type="entry name" value="PHOSPHATE REGULON SENSOR PROTEIN PHOR"/>
    <property type="match status" value="1"/>
</dbReference>
<dbReference type="Gene3D" id="1.10.287.130">
    <property type="match status" value="1"/>
</dbReference>
<feature type="region of interest" description="Disordered" evidence="13">
    <location>
        <begin position="377"/>
        <end position="419"/>
    </location>
</feature>
<keyword evidence="9" id="KW-0067">ATP-binding</keyword>
<evidence type="ECO:0000313" key="15">
    <source>
        <dbReference type="EMBL" id="ROR96127.1"/>
    </source>
</evidence>
<dbReference type="InterPro" id="IPR003594">
    <property type="entry name" value="HATPase_dom"/>
</dbReference>
<dbReference type="Proteomes" id="UP000275356">
    <property type="component" value="Unassembled WGS sequence"/>
</dbReference>
<dbReference type="PROSITE" id="PS50109">
    <property type="entry name" value="HIS_KIN"/>
    <property type="match status" value="1"/>
</dbReference>
<proteinExistence type="predicted"/>
<dbReference type="Gene3D" id="3.30.565.10">
    <property type="entry name" value="Histidine kinase-like ATPase, C-terminal domain"/>
    <property type="match status" value="1"/>
</dbReference>
<dbReference type="GO" id="GO:0016036">
    <property type="term" value="P:cellular response to phosphate starvation"/>
    <property type="evidence" value="ECO:0007669"/>
    <property type="project" value="TreeGrafter"/>
</dbReference>
<evidence type="ECO:0000313" key="16">
    <source>
        <dbReference type="Proteomes" id="UP000275356"/>
    </source>
</evidence>
<keyword evidence="7" id="KW-0547">Nucleotide-binding</keyword>
<evidence type="ECO:0000256" key="1">
    <source>
        <dbReference type="ARBA" id="ARBA00000085"/>
    </source>
</evidence>
<dbReference type="EMBL" id="RKHQ01000001">
    <property type="protein sequence ID" value="ROR96127.1"/>
    <property type="molecule type" value="Genomic_DNA"/>
</dbReference>
<comment type="caution">
    <text evidence="15">The sequence shown here is derived from an EMBL/GenBank/DDBJ whole genome shotgun (WGS) entry which is preliminary data.</text>
</comment>
<dbReference type="SUPFAM" id="SSF47384">
    <property type="entry name" value="Homodimeric domain of signal transducing histidine kinase"/>
    <property type="match status" value="1"/>
</dbReference>
<organism evidence="15 16">
    <name type="scientific">Salana multivorans</name>
    <dbReference type="NCBI Taxonomy" id="120377"/>
    <lineage>
        <taxon>Bacteria</taxon>
        <taxon>Bacillati</taxon>
        <taxon>Actinomycetota</taxon>
        <taxon>Actinomycetes</taxon>
        <taxon>Micrococcales</taxon>
        <taxon>Beutenbergiaceae</taxon>
        <taxon>Salana</taxon>
    </lineage>
</organism>
<evidence type="ECO:0000256" key="6">
    <source>
        <dbReference type="ARBA" id="ARBA00022679"/>
    </source>
</evidence>
<dbReference type="SMART" id="SM00387">
    <property type="entry name" value="HATPase_c"/>
    <property type="match status" value="1"/>
</dbReference>
<evidence type="ECO:0000256" key="5">
    <source>
        <dbReference type="ARBA" id="ARBA00022553"/>
    </source>
</evidence>
<evidence type="ECO:0000256" key="13">
    <source>
        <dbReference type="SAM" id="MobiDB-lite"/>
    </source>
</evidence>
<comment type="catalytic activity">
    <reaction evidence="1">
        <text>ATP + protein L-histidine = ADP + protein N-phospho-L-histidine.</text>
        <dbReference type="EC" id="2.7.13.3"/>
    </reaction>
</comment>
<reference evidence="15 16" key="1">
    <citation type="submission" date="2018-11" db="EMBL/GenBank/DDBJ databases">
        <title>Sequencing the genomes of 1000 actinobacteria strains.</title>
        <authorList>
            <person name="Klenk H.-P."/>
        </authorList>
    </citation>
    <scope>NUCLEOTIDE SEQUENCE [LARGE SCALE GENOMIC DNA]</scope>
    <source>
        <strain evidence="15 16">DSM 13521</strain>
    </source>
</reference>
<dbReference type="PANTHER" id="PTHR45453">
    <property type="entry name" value="PHOSPHATE REGULON SENSOR PROTEIN PHOR"/>
    <property type="match status" value="1"/>
</dbReference>
<dbReference type="GO" id="GO:0004721">
    <property type="term" value="F:phosphoprotein phosphatase activity"/>
    <property type="evidence" value="ECO:0007669"/>
    <property type="project" value="TreeGrafter"/>
</dbReference>
<dbReference type="SMART" id="SM00388">
    <property type="entry name" value="HisKA"/>
    <property type="match status" value="1"/>
</dbReference>
<feature type="compositionally biased region" description="Low complexity" evidence="13">
    <location>
        <begin position="385"/>
        <end position="405"/>
    </location>
</feature>
<keyword evidence="6" id="KW-0808">Transferase</keyword>
<dbReference type="CDD" id="cd00075">
    <property type="entry name" value="HATPase"/>
    <property type="match status" value="1"/>
</dbReference>
<protein>
    <recommendedName>
        <fullName evidence="12">Sensor-like histidine kinase SenX3</fullName>
        <ecNumber evidence="3">2.7.13.3</ecNumber>
    </recommendedName>
</protein>
<dbReference type="GO" id="GO:0005886">
    <property type="term" value="C:plasma membrane"/>
    <property type="evidence" value="ECO:0007669"/>
    <property type="project" value="UniProtKB-SubCell"/>
</dbReference>
<dbReference type="FunFam" id="3.30.565.10:FF:000006">
    <property type="entry name" value="Sensor histidine kinase WalK"/>
    <property type="match status" value="1"/>
</dbReference>
<dbReference type="Pfam" id="PF02518">
    <property type="entry name" value="HATPase_c"/>
    <property type="match status" value="1"/>
</dbReference>
<evidence type="ECO:0000256" key="3">
    <source>
        <dbReference type="ARBA" id="ARBA00012438"/>
    </source>
</evidence>
<evidence type="ECO:0000256" key="2">
    <source>
        <dbReference type="ARBA" id="ARBA00004236"/>
    </source>
</evidence>
<comment type="subcellular location">
    <subcellularLocation>
        <location evidence="2">Cell membrane</location>
    </subcellularLocation>
</comment>
<dbReference type="Pfam" id="PF00512">
    <property type="entry name" value="HisKA"/>
    <property type="match status" value="1"/>
</dbReference>
<dbReference type="InterPro" id="IPR005467">
    <property type="entry name" value="His_kinase_dom"/>
</dbReference>
<dbReference type="FunFam" id="1.10.287.130:FF:000008">
    <property type="entry name" value="Two-component sensor histidine kinase"/>
    <property type="match status" value="1"/>
</dbReference>
<dbReference type="SUPFAM" id="SSF55874">
    <property type="entry name" value="ATPase domain of HSP90 chaperone/DNA topoisomerase II/histidine kinase"/>
    <property type="match status" value="1"/>
</dbReference>
<name>A0A3N2D8L8_9MICO</name>
<evidence type="ECO:0000256" key="10">
    <source>
        <dbReference type="ARBA" id="ARBA00023012"/>
    </source>
</evidence>
<evidence type="ECO:0000256" key="8">
    <source>
        <dbReference type="ARBA" id="ARBA00022777"/>
    </source>
</evidence>
<dbReference type="InterPro" id="IPR036097">
    <property type="entry name" value="HisK_dim/P_sf"/>
</dbReference>
<evidence type="ECO:0000259" key="14">
    <source>
        <dbReference type="PROSITE" id="PS50109"/>
    </source>
</evidence>
<keyword evidence="5" id="KW-0597">Phosphoprotein</keyword>
<dbReference type="AlphaFoldDB" id="A0A3N2D8L8"/>
<feature type="domain" description="Histidine kinase" evidence="14">
    <location>
        <begin position="156"/>
        <end position="378"/>
    </location>
</feature>
<evidence type="ECO:0000256" key="7">
    <source>
        <dbReference type="ARBA" id="ARBA00022741"/>
    </source>
</evidence>
<evidence type="ECO:0000256" key="12">
    <source>
        <dbReference type="ARBA" id="ARBA00039401"/>
    </source>
</evidence>
<gene>
    <name evidence="15" type="ORF">EDD28_0703</name>
</gene>
<dbReference type="EC" id="2.7.13.3" evidence="3"/>
<dbReference type="InterPro" id="IPR003661">
    <property type="entry name" value="HisK_dim/P_dom"/>
</dbReference>
<keyword evidence="8 15" id="KW-0418">Kinase</keyword>
<accession>A0A3N2D8L8</accession>
<dbReference type="GO" id="GO:0005524">
    <property type="term" value="F:ATP binding"/>
    <property type="evidence" value="ECO:0007669"/>
    <property type="project" value="UniProtKB-KW"/>
</dbReference>
<keyword evidence="11" id="KW-0472">Membrane</keyword>
<evidence type="ECO:0000256" key="4">
    <source>
        <dbReference type="ARBA" id="ARBA00022475"/>
    </source>
</evidence>
<dbReference type="InterPro" id="IPR036890">
    <property type="entry name" value="HATPase_C_sf"/>
</dbReference>
<keyword evidence="16" id="KW-1185">Reference proteome</keyword>
<dbReference type="InterPro" id="IPR004358">
    <property type="entry name" value="Sig_transdc_His_kin-like_C"/>
</dbReference>